<reference evidence="13 14" key="2">
    <citation type="journal article" date="2015" name="Genome Announc.">
        <title>Complete Genome Sequences of Evolved Arsenate-Resistant Metallosphaera sedula Strains.</title>
        <authorList>
            <person name="Ai C."/>
            <person name="McCarthy S."/>
            <person name="Schackwitz W."/>
            <person name="Martin J."/>
            <person name="Lipzen A."/>
            <person name="Blum P."/>
        </authorList>
    </citation>
    <scope>NUCLEOTIDE SEQUENCE [LARGE SCALE GENOMIC DNA]</scope>
    <source>
        <strain evidence="8 14">ARS120-1</strain>
        <strain evidence="9 13">ARS120-2</strain>
        <strain evidence="6 16">ARS50-1</strain>
        <strain evidence="7 15">ARS50-2</strain>
    </source>
</reference>
<dbReference type="OMA" id="RMDINID"/>
<evidence type="ECO:0000313" key="9">
    <source>
        <dbReference type="EMBL" id="AKV80725.1"/>
    </source>
</evidence>
<dbReference type="Proteomes" id="UP000062475">
    <property type="component" value="Chromosome"/>
</dbReference>
<protein>
    <submittedName>
        <fullName evidence="5">Hydrogenase 2 maturation peptidase, Aspartic peptidase, MEROPS family A31</fullName>
    </submittedName>
    <submittedName>
        <fullName evidence="6">Hydrogenase maturation protease</fullName>
    </submittedName>
</protein>
<evidence type="ECO:0000313" key="12">
    <source>
        <dbReference type="Proteomes" id="UP000056255"/>
    </source>
</evidence>
<organism evidence="5 11">
    <name type="scientific">Metallosphaera sedula</name>
    <dbReference type="NCBI Taxonomy" id="43687"/>
    <lineage>
        <taxon>Archaea</taxon>
        <taxon>Thermoproteota</taxon>
        <taxon>Thermoprotei</taxon>
        <taxon>Sulfolobales</taxon>
        <taxon>Sulfolobaceae</taxon>
        <taxon>Metallosphaera</taxon>
    </lineage>
</organism>
<dbReference type="GO" id="GO:0004190">
    <property type="term" value="F:aspartic-type endopeptidase activity"/>
    <property type="evidence" value="ECO:0007669"/>
    <property type="project" value="UniProtKB-KW"/>
</dbReference>
<dbReference type="Pfam" id="PF01750">
    <property type="entry name" value="HycI"/>
    <property type="match status" value="1"/>
</dbReference>
<dbReference type="Proteomes" id="UP000062398">
    <property type="component" value="Chromosome"/>
</dbReference>
<dbReference type="AlphaFoldDB" id="A0A088E3S0"/>
<evidence type="ECO:0000313" key="14">
    <source>
        <dbReference type="Proteomes" id="UP000062398"/>
    </source>
</evidence>
<dbReference type="PANTHER" id="PTHR30302">
    <property type="entry name" value="HYDROGENASE 1 MATURATION PROTEASE"/>
    <property type="match status" value="1"/>
</dbReference>
<evidence type="ECO:0000313" key="6">
    <source>
        <dbReference type="EMBL" id="AKV73988.1"/>
    </source>
</evidence>
<dbReference type="PANTHER" id="PTHR30302:SF1">
    <property type="entry name" value="HYDROGENASE 2 MATURATION PROTEASE"/>
    <property type="match status" value="1"/>
</dbReference>
<reference evidence="10 12" key="3">
    <citation type="submission" date="2015-07" db="EMBL/GenBank/DDBJ databases">
        <title>Physiological, transcriptional responses and genome re-sequencing of acid resistant extremely thermoacidophilic Metallosphaera sedula SARC-M1.</title>
        <authorList>
            <person name="Ai C."/>
            <person name="McCarthy S."/>
            <person name="Eckrich V."/>
            <person name="Rudrappa D."/>
            <person name="Qiu G."/>
            <person name="Blum P."/>
        </authorList>
    </citation>
    <scope>NUCLEOTIDE SEQUENCE [LARGE SCALE GENOMIC DNA]</scope>
    <source>
        <strain evidence="10 12">SARC-M1</strain>
    </source>
</reference>
<sequence length="170" mass="17988">MRVLIAGVGNIFMGDDGCGSIVAEALKGCVSGAEVIDIGTGGLPLTDYLENFDVVILVDAAVIDEDVKVIEVTDEMNPDSVGEGVLSLLFGGSHGLGVMDLLNFLKIRERKPKVLIVGCRPISVEVRMGLSEGMTANCLKALDEIARLGSKFNVEIDLEKARTKLLGLKG</sequence>
<evidence type="ECO:0000256" key="1">
    <source>
        <dbReference type="ARBA" id="ARBA00006814"/>
    </source>
</evidence>
<dbReference type="GO" id="GO:0016485">
    <property type="term" value="P:protein processing"/>
    <property type="evidence" value="ECO:0007669"/>
    <property type="project" value="TreeGrafter"/>
</dbReference>
<accession>A0A088E3S0</accession>
<dbReference type="PATRIC" id="fig|43687.5.peg.945"/>
<dbReference type="Gene3D" id="3.40.50.1450">
    <property type="entry name" value="HybD-like"/>
    <property type="match status" value="1"/>
</dbReference>
<dbReference type="InterPro" id="IPR023430">
    <property type="entry name" value="Pept_HybD-like_dom_sf"/>
</dbReference>
<dbReference type="Proteomes" id="UP000068832">
    <property type="component" value="Chromosome"/>
</dbReference>
<evidence type="ECO:0000313" key="8">
    <source>
        <dbReference type="EMBL" id="AKV78480.1"/>
    </source>
</evidence>
<evidence type="ECO:0000256" key="3">
    <source>
        <dbReference type="ARBA" id="ARBA00022750"/>
    </source>
</evidence>
<evidence type="ECO:0000313" key="11">
    <source>
        <dbReference type="Proteomes" id="UP000029084"/>
    </source>
</evidence>
<dbReference type="CDD" id="cd06070">
    <property type="entry name" value="H2MP_like-2"/>
    <property type="match status" value="1"/>
</dbReference>
<dbReference type="EMBL" id="CP012174">
    <property type="protein sequence ID" value="AKV78480.1"/>
    <property type="molecule type" value="Genomic_DNA"/>
</dbReference>
<evidence type="ECO:0000313" key="15">
    <source>
        <dbReference type="Proteomes" id="UP000062475"/>
    </source>
</evidence>
<dbReference type="EMBL" id="CP012176">
    <property type="protein sequence ID" value="AKV82967.1"/>
    <property type="molecule type" value="Genomic_DNA"/>
</dbReference>
<dbReference type="EMBL" id="CP012175">
    <property type="protein sequence ID" value="AKV80725.1"/>
    <property type="molecule type" value="Genomic_DNA"/>
</dbReference>
<reference evidence="5 11" key="1">
    <citation type="journal article" date="2014" name="J. Bacteriol.">
        <title>Role of an Archaeal PitA Transporter in the Copper and Arsenic Resistance of Metallosphaera sedula, an Extreme Thermoacidophile.</title>
        <authorList>
            <person name="McCarthy S."/>
            <person name="Ai C."/>
            <person name="Wheaton G."/>
            <person name="Tevatia R."/>
            <person name="Eckrich V."/>
            <person name="Kelly R."/>
            <person name="Blum P."/>
        </authorList>
    </citation>
    <scope>NUCLEOTIDE SEQUENCE [LARGE SCALE GENOMIC DNA]</scope>
    <source>
        <strain evidence="5 11">CuR1</strain>
    </source>
</reference>
<keyword evidence="2 6" id="KW-0645">Protease</keyword>
<dbReference type="GO" id="GO:0008047">
    <property type="term" value="F:enzyme activator activity"/>
    <property type="evidence" value="ECO:0007669"/>
    <property type="project" value="InterPro"/>
</dbReference>
<evidence type="ECO:0000313" key="16">
    <source>
        <dbReference type="Proteomes" id="UP000068832"/>
    </source>
</evidence>
<evidence type="ECO:0000256" key="4">
    <source>
        <dbReference type="ARBA" id="ARBA00022801"/>
    </source>
</evidence>
<gene>
    <name evidence="5" type="ORF">HA72_0916</name>
    <name evidence="6" type="ORF">MsedA_0932</name>
    <name evidence="7" type="ORF">MsedB_0933</name>
    <name evidence="8" type="ORF">MsedC_0932</name>
    <name evidence="9" type="ORF">MsedD_0933</name>
    <name evidence="10" type="ORF">MsedE_0933</name>
</gene>
<dbReference type="EMBL" id="CP012172">
    <property type="protein sequence ID" value="AKV73988.1"/>
    <property type="molecule type" value="Genomic_DNA"/>
</dbReference>
<dbReference type="Proteomes" id="UP000061362">
    <property type="component" value="Chromosome"/>
</dbReference>
<proteinExistence type="inferred from homology"/>
<evidence type="ECO:0000313" key="13">
    <source>
        <dbReference type="Proteomes" id="UP000061362"/>
    </source>
</evidence>
<evidence type="ECO:0000313" key="5">
    <source>
        <dbReference type="EMBL" id="AIM27074.1"/>
    </source>
</evidence>
<dbReference type="Proteomes" id="UP000056255">
    <property type="component" value="Chromosome"/>
</dbReference>
<dbReference type="OrthoDB" id="44145at2157"/>
<keyword evidence="3" id="KW-0064">Aspartyl protease</keyword>
<dbReference type="EMBL" id="CP008822">
    <property type="protein sequence ID" value="AIM27074.1"/>
    <property type="molecule type" value="Genomic_DNA"/>
</dbReference>
<dbReference type="NCBIfam" id="TIGR00072">
    <property type="entry name" value="hydrog_prot"/>
    <property type="match status" value="1"/>
</dbReference>
<dbReference type="PRINTS" id="PR00446">
    <property type="entry name" value="HYDRGNUPTAKE"/>
</dbReference>
<dbReference type="GeneID" id="97614007"/>
<comment type="similarity">
    <text evidence="1">Belongs to the peptidase A31 family.</text>
</comment>
<evidence type="ECO:0000313" key="10">
    <source>
        <dbReference type="EMBL" id="AKV82967.1"/>
    </source>
</evidence>
<dbReference type="InterPro" id="IPR000671">
    <property type="entry name" value="Peptidase_A31"/>
</dbReference>
<evidence type="ECO:0000256" key="2">
    <source>
        <dbReference type="ARBA" id="ARBA00022670"/>
    </source>
</evidence>
<dbReference type="EMBL" id="CP012173">
    <property type="protein sequence ID" value="AKV76227.1"/>
    <property type="molecule type" value="Genomic_DNA"/>
</dbReference>
<name>A0A088E3S0_9CREN</name>
<keyword evidence="4" id="KW-0378">Hydrolase</keyword>
<dbReference type="SUPFAM" id="SSF53163">
    <property type="entry name" value="HybD-like"/>
    <property type="match status" value="1"/>
</dbReference>
<evidence type="ECO:0000313" key="7">
    <source>
        <dbReference type="EMBL" id="AKV76227.1"/>
    </source>
</evidence>
<dbReference type="RefSeq" id="WP_012020875.1">
    <property type="nucleotide sequence ID" value="NZ_CP008822.1"/>
</dbReference>
<dbReference type="Proteomes" id="UP000029084">
    <property type="component" value="Chromosome"/>
</dbReference>